<dbReference type="Pfam" id="PF07645">
    <property type="entry name" value="EGF_CA"/>
    <property type="match status" value="1"/>
</dbReference>
<feature type="region of interest" description="Disordered" evidence="13">
    <location>
        <begin position="225"/>
        <end position="244"/>
    </location>
</feature>
<dbReference type="PROSITE" id="PS01187">
    <property type="entry name" value="EGF_CA"/>
    <property type="match status" value="1"/>
</dbReference>
<evidence type="ECO:0000256" key="9">
    <source>
        <dbReference type="ARBA" id="ARBA00022801"/>
    </source>
</evidence>
<comment type="caution">
    <text evidence="12">Lacks conserved residue(s) required for the propagation of feature annotation.</text>
</comment>
<evidence type="ECO:0000256" key="6">
    <source>
        <dbReference type="ARBA" id="ARBA00022723"/>
    </source>
</evidence>
<dbReference type="PROSITE" id="PS01180">
    <property type="entry name" value="CUB"/>
    <property type="match status" value="2"/>
</dbReference>
<dbReference type="InterPro" id="IPR035914">
    <property type="entry name" value="Sperma_CUB_dom_sf"/>
</dbReference>
<dbReference type="GO" id="GO:0045087">
    <property type="term" value="P:innate immune response"/>
    <property type="evidence" value="ECO:0007669"/>
    <property type="project" value="UniProtKB-KW"/>
</dbReference>
<evidence type="ECO:0000256" key="1">
    <source>
        <dbReference type="ARBA" id="ARBA00004613"/>
    </source>
</evidence>
<evidence type="ECO:0000256" key="11">
    <source>
        <dbReference type="ARBA" id="ARBA00023157"/>
    </source>
</evidence>
<dbReference type="SMART" id="SM00042">
    <property type="entry name" value="CUB"/>
    <property type="match status" value="2"/>
</dbReference>
<dbReference type="SUPFAM" id="SSF49854">
    <property type="entry name" value="Spermadhesin, CUB domain"/>
    <property type="match status" value="2"/>
</dbReference>
<evidence type="ECO:0000256" key="2">
    <source>
        <dbReference type="ARBA" id="ARBA00022525"/>
    </source>
</evidence>
<dbReference type="GO" id="GO:0004252">
    <property type="term" value="F:serine-type endopeptidase activity"/>
    <property type="evidence" value="ECO:0007669"/>
    <property type="project" value="TreeGrafter"/>
</dbReference>
<dbReference type="GO" id="GO:0006508">
    <property type="term" value="P:proteolysis"/>
    <property type="evidence" value="ECO:0007669"/>
    <property type="project" value="UniProtKB-KW"/>
</dbReference>
<dbReference type="FunFam" id="2.60.120.290:FF:000012">
    <property type="entry name" value="mannan-binding lectin serine protease 1 isoform X1"/>
    <property type="match status" value="1"/>
</dbReference>
<feature type="disulfide bond" evidence="12">
    <location>
        <begin position="159"/>
        <end position="186"/>
    </location>
</feature>
<dbReference type="STRING" id="32473.ENSXCOP00000016769"/>
<dbReference type="InterPro" id="IPR000742">
    <property type="entry name" value="EGF"/>
</dbReference>
<keyword evidence="7" id="KW-0732">Signal</keyword>
<evidence type="ECO:0000256" key="5">
    <source>
        <dbReference type="ARBA" id="ARBA00022670"/>
    </source>
</evidence>
<feature type="domain" description="CUB" evidence="14">
    <location>
        <begin position="1"/>
        <end position="112"/>
    </location>
</feature>
<dbReference type="SUPFAM" id="SSF57196">
    <property type="entry name" value="EGF/Laminin"/>
    <property type="match status" value="1"/>
</dbReference>
<dbReference type="GeneTree" id="ENSGT00950000183084"/>
<dbReference type="CDD" id="cd00054">
    <property type="entry name" value="EGF_CA"/>
    <property type="match status" value="1"/>
</dbReference>
<dbReference type="GO" id="GO:0005509">
    <property type="term" value="F:calcium ion binding"/>
    <property type="evidence" value="ECO:0007669"/>
    <property type="project" value="InterPro"/>
</dbReference>
<dbReference type="PROSITE" id="PS01186">
    <property type="entry name" value="EGF_2"/>
    <property type="match status" value="1"/>
</dbReference>
<evidence type="ECO:0000256" key="10">
    <source>
        <dbReference type="ARBA" id="ARBA00022859"/>
    </source>
</evidence>
<dbReference type="InterPro" id="IPR001881">
    <property type="entry name" value="EGF-like_Ca-bd_dom"/>
</dbReference>
<dbReference type="Ensembl" id="ENSXCOT00000016986.1">
    <property type="protein sequence ID" value="ENSXCOP00000016769.1"/>
    <property type="gene ID" value="ENSXCOG00000012649.1"/>
</dbReference>
<feature type="domain" description="CUB" evidence="14">
    <location>
        <begin position="159"/>
        <end position="223"/>
    </location>
</feature>
<evidence type="ECO:0000259" key="14">
    <source>
        <dbReference type="PROSITE" id="PS01180"/>
    </source>
</evidence>
<dbReference type="AlphaFoldDB" id="A0A3B5MAN4"/>
<accession>A0A3B5MAN4</accession>
<dbReference type="InterPro" id="IPR049883">
    <property type="entry name" value="NOTCH1_EGF-like"/>
</dbReference>
<keyword evidence="10" id="KW-0391">Immunity</keyword>
<dbReference type="Gene3D" id="2.10.25.10">
    <property type="entry name" value="Laminin"/>
    <property type="match status" value="1"/>
</dbReference>
<feature type="region of interest" description="Disordered" evidence="13">
    <location>
        <begin position="302"/>
        <end position="323"/>
    </location>
</feature>
<evidence type="ECO:0000256" key="12">
    <source>
        <dbReference type="PROSITE-ProRule" id="PRU00059"/>
    </source>
</evidence>
<dbReference type="PANTHER" id="PTHR24255">
    <property type="entry name" value="COMPLEMENT COMPONENT 1, S SUBCOMPONENT-RELATED"/>
    <property type="match status" value="1"/>
</dbReference>
<protein>
    <recommendedName>
        <fullName evidence="14">CUB domain-containing protein</fullName>
    </recommendedName>
</protein>
<dbReference type="InterPro" id="IPR018097">
    <property type="entry name" value="EGF_Ca-bd_CS"/>
</dbReference>
<keyword evidence="4" id="KW-0399">Innate immunity</keyword>
<keyword evidence="8" id="KW-0677">Repeat</keyword>
<evidence type="ECO:0000256" key="7">
    <source>
        <dbReference type="ARBA" id="ARBA00022729"/>
    </source>
</evidence>
<dbReference type="GO" id="GO:0005615">
    <property type="term" value="C:extracellular space"/>
    <property type="evidence" value="ECO:0007669"/>
    <property type="project" value="TreeGrafter"/>
</dbReference>
<name>A0A3B5MAN4_9TELE</name>
<dbReference type="PANTHER" id="PTHR24255:SF13">
    <property type="entry name" value="MANNAN-BINDING LECTIN SERINE PROTEASE 1"/>
    <property type="match status" value="1"/>
</dbReference>
<keyword evidence="3" id="KW-0245">EGF-like domain</keyword>
<reference evidence="15" key="2">
    <citation type="submission" date="2025-09" db="UniProtKB">
        <authorList>
            <consortium name="Ensembl"/>
        </authorList>
    </citation>
    <scope>IDENTIFICATION</scope>
</reference>
<evidence type="ECO:0000313" key="16">
    <source>
        <dbReference type="Proteomes" id="UP000261380"/>
    </source>
</evidence>
<evidence type="ECO:0000313" key="15">
    <source>
        <dbReference type="Ensembl" id="ENSXCOP00000016769.1"/>
    </source>
</evidence>
<reference evidence="15" key="1">
    <citation type="submission" date="2025-08" db="UniProtKB">
        <authorList>
            <consortium name="Ensembl"/>
        </authorList>
    </citation>
    <scope>IDENTIFICATION</scope>
</reference>
<dbReference type="CDD" id="cd00041">
    <property type="entry name" value="CUB"/>
    <property type="match status" value="2"/>
</dbReference>
<evidence type="ECO:0000256" key="8">
    <source>
        <dbReference type="ARBA" id="ARBA00022737"/>
    </source>
</evidence>
<dbReference type="InterPro" id="IPR000859">
    <property type="entry name" value="CUB_dom"/>
</dbReference>
<keyword evidence="2" id="KW-0964">Secreted</keyword>
<dbReference type="Proteomes" id="UP000261380">
    <property type="component" value="Unplaced"/>
</dbReference>
<dbReference type="SMART" id="SM00179">
    <property type="entry name" value="EGF_CA"/>
    <property type="match status" value="1"/>
</dbReference>
<keyword evidence="11 12" id="KW-1015">Disulfide bond</keyword>
<organism evidence="15 16">
    <name type="scientific">Xiphophorus couchianus</name>
    <name type="common">Monterrey platyfish</name>
    <dbReference type="NCBI Taxonomy" id="32473"/>
    <lineage>
        <taxon>Eukaryota</taxon>
        <taxon>Metazoa</taxon>
        <taxon>Chordata</taxon>
        <taxon>Craniata</taxon>
        <taxon>Vertebrata</taxon>
        <taxon>Euteleostomi</taxon>
        <taxon>Actinopterygii</taxon>
        <taxon>Neopterygii</taxon>
        <taxon>Teleostei</taxon>
        <taxon>Neoteleostei</taxon>
        <taxon>Acanthomorphata</taxon>
        <taxon>Ovalentaria</taxon>
        <taxon>Atherinomorphae</taxon>
        <taxon>Cyprinodontiformes</taxon>
        <taxon>Poeciliidae</taxon>
        <taxon>Poeciliinae</taxon>
        <taxon>Xiphophorus</taxon>
    </lineage>
</organism>
<keyword evidence="16" id="KW-1185">Reference proteome</keyword>
<comment type="subcellular location">
    <subcellularLocation>
        <location evidence="1">Secreted</location>
    </subcellularLocation>
</comment>
<sequence length="346" mass="39107">MYGSLESPNFPDPYPTDTKRNWTLSVPDGFRITLFFSHFDLEPSYLCEYDFVKVEADGEALAFFCGREETDTEAVPAQRVITSPRNSLTVQFVSDFSNEERFSGFVAHYSAVDIDECSERGDEEPLCDHFCHNFIGGYYCSCRYGYQLHTDNHTCRVDCSGAVFRERSGILSSVNFPGPYPKSSDCWYRIELEAGFRVQMNFDPRFDVESHPDISCPYDHLKVGQTHPEPETAAEPSGTRTHSRVEFRSPGCRRWLVERRYVNESTSCLNVIESAAAEASGWSGRRCSVFQTSTRRWVRRNICPSPPPPPSIGSPSSAAHKEALHHAPLRDAAVARLPPADSLFHF</sequence>
<dbReference type="Pfam" id="PF00431">
    <property type="entry name" value="CUB"/>
    <property type="match status" value="2"/>
</dbReference>
<proteinExistence type="predicted"/>
<keyword evidence="9" id="KW-0378">Hydrolase</keyword>
<keyword evidence="5" id="KW-0645">Protease</keyword>
<evidence type="ECO:0000256" key="13">
    <source>
        <dbReference type="SAM" id="MobiDB-lite"/>
    </source>
</evidence>
<dbReference type="Gene3D" id="2.60.120.290">
    <property type="entry name" value="Spermadhesin, CUB domain"/>
    <property type="match status" value="2"/>
</dbReference>
<evidence type="ECO:0000256" key="3">
    <source>
        <dbReference type="ARBA" id="ARBA00022536"/>
    </source>
</evidence>
<dbReference type="SMART" id="SM00181">
    <property type="entry name" value="EGF"/>
    <property type="match status" value="1"/>
</dbReference>
<dbReference type="FunFam" id="2.10.25.10:FF:000059">
    <property type="entry name" value="Mannan-binding lectin serine protease 1"/>
    <property type="match status" value="1"/>
</dbReference>
<evidence type="ECO:0000256" key="4">
    <source>
        <dbReference type="ARBA" id="ARBA00022588"/>
    </source>
</evidence>
<keyword evidence="6" id="KW-0479">Metal-binding</keyword>